<evidence type="ECO:0000313" key="3">
    <source>
        <dbReference type="Proteomes" id="UP000230002"/>
    </source>
</evidence>
<comment type="caution">
    <text evidence="2">The sequence shown here is derived from an EMBL/GenBank/DDBJ whole genome shotgun (WGS) entry which is preliminary data.</text>
</comment>
<sequence length="181" mass="19512">MCRTHLPAWRFAPVPCSVACRLSLRVDVDVRCQSRVARGLEALRRVGSHNDKDQPRGWTDAGRPVLLASCHVYVTSCRVRDLLSSASGPLLLFGIVFQSSQLHQRRYASLMLDEDPAGSPIANAKGPGVAGKDTDSSLQPVGEGSADAQGCARVGPEEAARKTKQGHVMISTFDFPHPPAR</sequence>
<reference evidence="2 3" key="1">
    <citation type="journal article" date="2015" name="Sci. Rep.">
        <title>Chromosome-level genome map provides insights into diverse defense mechanisms in the medicinal fungus Ganoderma sinense.</title>
        <authorList>
            <person name="Zhu Y."/>
            <person name="Xu J."/>
            <person name="Sun C."/>
            <person name="Zhou S."/>
            <person name="Xu H."/>
            <person name="Nelson D.R."/>
            <person name="Qian J."/>
            <person name="Song J."/>
            <person name="Luo H."/>
            <person name="Xiang L."/>
            <person name="Li Y."/>
            <person name="Xu Z."/>
            <person name="Ji A."/>
            <person name="Wang L."/>
            <person name="Lu S."/>
            <person name="Hayward A."/>
            <person name="Sun W."/>
            <person name="Li X."/>
            <person name="Schwartz D.C."/>
            <person name="Wang Y."/>
            <person name="Chen S."/>
        </authorList>
    </citation>
    <scope>NUCLEOTIDE SEQUENCE [LARGE SCALE GENOMIC DNA]</scope>
    <source>
        <strain evidence="2 3">ZZ0214-1</strain>
    </source>
</reference>
<gene>
    <name evidence="2" type="ORF">GSI_04806</name>
</gene>
<evidence type="ECO:0000313" key="2">
    <source>
        <dbReference type="EMBL" id="PIL33355.1"/>
    </source>
</evidence>
<dbReference type="Proteomes" id="UP000230002">
    <property type="component" value="Unassembled WGS sequence"/>
</dbReference>
<organism evidence="2 3">
    <name type="scientific">Ganoderma sinense ZZ0214-1</name>
    <dbReference type="NCBI Taxonomy" id="1077348"/>
    <lineage>
        <taxon>Eukaryota</taxon>
        <taxon>Fungi</taxon>
        <taxon>Dikarya</taxon>
        <taxon>Basidiomycota</taxon>
        <taxon>Agaricomycotina</taxon>
        <taxon>Agaricomycetes</taxon>
        <taxon>Polyporales</taxon>
        <taxon>Polyporaceae</taxon>
        <taxon>Ganoderma</taxon>
    </lineage>
</organism>
<proteinExistence type="predicted"/>
<accession>A0A2G8SHV6</accession>
<dbReference type="AlphaFoldDB" id="A0A2G8SHV6"/>
<feature type="region of interest" description="Disordered" evidence="1">
    <location>
        <begin position="119"/>
        <end position="181"/>
    </location>
</feature>
<evidence type="ECO:0000256" key="1">
    <source>
        <dbReference type="SAM" id="MobiDB-lite"/>
    </source>
</evidence>
<keyword evidence="3" id="KW-1185">Reference proteome</keyword>
<dbReference type="EMBL" id="AYKW01000008">
    <property type="protein sequence ID" value="PIL33355.1"/>
    <property type="molecule type" value="Genomic_DNA"/>
</dbReference>
<name>A0A2G8SHV6_9APHY</name>
<protein>
    <submittedName>
        <fullName evidence="2">Uncharacterized protein</fullName>
    </submittedName>
</protein>